<evidence type="ECO:0000313" key="6">
    <source>
        <dbReference type="EMBL" id="MBU9140084.1"/>
    </source>
</evidence>
<dbReference type="Pfam" id="PF08545">
    <property type="entry name" value="ACP_syn_III"/>
    <property type="match status" value="1"/>
</dbReference>
<evidence type="ECO:0000313" key="8">
    <source>
        <dbReference type="Proteomes" id="UP000061587"/>
    </source>
</evidence>
<evidence type="ECO:0000313" key="9">
    <source>
        <dbReference type="Proteomes" id="UP000266497"/>
    </source>
</evidence>
<name>A0A0P0M482_PHOVU</name>
<dbReference type="EC" id="2.3.1.180" evidence="5"/>
<reference evidence="8" key="1">
    <citation type="submission" date="2015-10" db="EMBL/GenBank/DDBJ databases">
        <title>Extensive mobilome-driven genome diversification in gut-associated Bacteroides vulgatus mpk.</title>
        <authorList>
            <person name="Beier S."/>
            <person name="Lange A."/>
            <person name="Huson D.H."/>
            <person name="Frick J.-S."/>
            <person name="Autenrieth I.B."/>
        </authorList>
    </citation>
    <scope>NUCLEOTIDE SEQUENCE [LARGE SCALE GENOMIC DNA]</scope>
    <source>
        <strain evidence="8">mpk</strain>
    </source>
</reference>
<dbReference type="EMBL" id="QRUD01000048">
    <property type="protein sequence ID" value="RGR36538.1"/>
    <property type="molecule type" value="Genomic_DNA"/>
</dbReference>
<evidence type="ECO:0000259" key="3">
    <source>
        <dbReference type="Pfam" id="PF08541"/>
    </source>
</evidence>
<proteinExistence type="predicted"/>
<dbReference type="Proteomes" id="UP000266497">
    <property type="component" value="Unassembled WGS sequence"/>
</dbReference>
<evidence type="ECO:0000313" key="5">
    <source>
        <dbReference type="EMBL" id="ALK85645.1"/>
    </source>
</evidence>
<accession>A0A0P0M482</accession>
<dbReference type="PANTHER" id="PTHR34069:SF2">
    <property type="entry name" value="BETA-KETOACYL-[ACYL-CARRIER-PROTEIN] SYNTHASE III"/>
    <property type="match status" value="1"/>
</dbReference>
<evidence type="ECO:0000256" key="2">
    <source>
        <dbReference type="ARBA" id="ARBA00023315"/>
    </source>
</evidence>
<dbReference type="Gene3D" id="3.40.47.10">
    <property type="match status" value="1"/>
</dbReference>
<gene>
    <name evidence="5" type="ORF">BvMPK_3064</name>
    <name evidence="7" type="ORF">DWY53_15520</name>
    <name evidence="6" type="ORF">KTG10_15260</name>
</gene>
<dbReference type="PATRIC" id="fig|821.40.peg.3680"/>
<sequence length="348" mass="38018">MQTVINNISIESVSSWLPENKLEMRSLGTVYGEAEVENIIKTTGVERVRIADMGMTSSDMCQKAAEHLFDKDGIDKSVIDGLIFVSQTSDYILPATSICLQDRLGLSENTVCIDIHYGCSGYIYGLFQAACWINSGMCSKVLLLAGDTTSRMINPMDKSLRMVFGDCGTATLVGRGSNPMGFHIQSDGSGADRLIVPAGGFRTPVSAATSVLEYDEDHNGRTKNDLFMDGLAIFNFAITKVHKNINILLETMQWEKDSVGLFALHQANVFMVNYVRKKLKVRSEVTPTNVTNFGNTGPATIPLLLSDLCSTNNYDLSRVVMSGFGVGLSWGSVATDLCNTHFYNPVNK</sequence>
<dbReference type="AlphaFoldDB" id="A0A0P0M482"/>
<protein>
    <submittedName>
        <fullName evidence="5">3-oxoacyl-[acyl-carrier-protein] synthase, KASIII</fullName>
        <ecNumber evidence="5">2.3.1.180</ecNumber>
    </submittedName>
    <submittedName>
        <fullName evidence="6">Ketoacyl-ACP synthase III</fullName>
    </submittedName>
</protein>
<dbReference type="GO" id="GO:0004315">
    <property type="term" value="F:3-oxoacyl-[acyl-carrier-protein] synthase activity"/>
    <property type="evidence" value="ECO:0007669"/>
    <property type="project" value="InterPro"/>
</dbReference>
<organism evidence="5 8">
    <name type="scientific">Phocaeicola vulgatus</name>
    <name type="common">Bacteroides vulgatus</name>
    <dbReference type="NCBI Taxonomy" id="821"/>
    <lineage>
        <taxon>Bacteria</taxon>
        <taxon>Pseudomonadati</taxon>
        <taxon>Bacteroidota</taxon>
        <taxon>Bacteroidia</taxon>
        <taxon>Bacteroidales</taxon>
        <taxon>Bacteroidaceae</taxon>
        <taxon>Phocaeicola</taxon>
    </lineage>
</organism>
<evidence type="ECO:0000259" key="4">
    <source>
        <dbReference type="Pfam" id="PF08545"/>
    </source>
</evidence>
<evidence type="ECO:0000313" key="7">
    <source>
        <dbReference type="EMBL" id="RGR36538.1"/>
    </source>
</evidence>
<dbReference type="Proteomes" id="UP000061587">
    <property type="component" value="Chromosome"/>
</dbReference>
<reference evidence="7 9" key="3">
    <citation type="submission" date="2018-08" db="EMBL/GenBank/DDBJ databases">
        <title>A genome reference for cultivated species of the human gut microbiota.</title>
        <authorList>
            <person name="Zou Y."/>
            <person name="Xue W."/>
            <person name="Luo G."/>
        </authorList>
    </citation>
    <scope>NUCLEOTIDE SEQUENCE [LARGE SCALE GENOMIC DNA]</scope>
    <source>
        <strain evidence="7 9">AF25-30LB</strain>
    </source>
</reference>
<reference evidence="5 8" key="2">
    <citation type="journal article" date="2016" name="Genome Biol. Evol.">
        <title>Extensive mobilome-driven genome diversification in mouse gut-associated Bacteroides vulgatus mpk.</title>
        <authorList>
            <person name="Lange A."/>
            <person name="Beier S."/>
            <person name="Steimle A."/>
            <person name="Autenrieth I.B."/>
            <person name="Huson D.H."/>
            <person name="Frick J.S."/>
        </authorList>
    </citation>
    <scope>NUCLEOTIDE SEQUENCE [LARGE SCALE GENOMIC DNA]</scope>
    <source>
        <strain evidence="5">Mpk</strain>
        <strain evidence="8">mpk</strain>
    </source>
</reference>
<feature type="domain" description="Beta-ketoacyl-[acyl-carrier-protein] synthase III N-terminal" evidence="4">
    <location>
        <begin position="113"/>
        <end position="188"/>
    </location>
</feature>
<keyword evidence="2 5" id="KW-0012">Acyltransferase</keyword>
<dbReference type="EMBL" id="CP013020">
    <property type="protein sequence ID" value="ALK85645.1"/>
    <property type="molecule type" value="Genomic_DNA"/>
</dbReference>
<dbReference type="GO" id="GO:0006633">
    <property type="term" value="P:fatty acid biosynthetic process"/>
    <property type="evidence" value="ECO:0007669"/>
    <property type="project" value="InterPro"/>
</dbReference>
<feature type="domain" description="Beta-ketoacyl-[acyl-carrier-protein] synthase III C-terminal" evidence="3">
    <location>
        <begin position="249"/>
        <end position="334"/>
    </location>
</feature>
<dbReference type="PANTHER" id="PTHR34069">
    <property type="entry name" value="3-OXOACYL-[ACYL-CARRIER-PROTEIN] SYNTHASE 3"/>
    <property type="match status" value="1"/>
</dbReference>
<dbReference type="EMBL" id="JAHPYS010000034">
    <property type="protein sequence ID" value="MBU9140084.1"/>
    <property type="molecule type" value="Genomic_DNA"/>
</dbReference>
<dbReference type="SUPFAM" id="SSF53901">
    <property type="entry name" value="Thiolase-like"/>
    <property type="match status" value="1"/>
</dbReference>
<dbReference type="InterPro" id="IPR013751">
    <property type="entry name" value="ACP_syn_III_N"/>
</dbReference>
<dbReference type="GO" id="GO:0033818">
    <property type="term" value="F:beta-ketoacyl-acyl-carrier-protein synthase III activity"/>
    <property type="evidence" value="ECO:0007669"/>
    <property type="project" value="UniProtKB-EC"/>
</dbReference>
<dbReference type="InterPro" id="IPR016039">
    <property type="entry name" value="Thiolase-like"/>
</dbReference>
<dbReference type="CDD" id="cd00830">
    <property type="entry name" value="KAS_III"/>
    <property type="match status" value="1"/>
</dbReference>
<dbReference type="RefSeq" id="WP_016271257.1">
    <property type="nucleotide sequence ID" value="NZ_CAXSKM010000010.1"/>
</dbReference>
<dbReference type="GO" id="GO:0044550">
    <property type="term" value="P:secondary metabolite biosynthetic process"/>
    <property type="evidence" value="ECO:0007669"/>
    <property type="project" value="TreeGrafter"/>
</dbReference>
<dbReference type="Proteomes" id="UP000736888">
    <property type="component" value="Unassembled WGS sequence"/>
</dbReference>
<dbReference type="Pfam" id="PF08541">
    <property type="entry name" value="ACP_syn_III_C"/>
    <property type="match status" value="1"/>
</dbReference>
<evidence type="ECO:0000256" key="1">
    <source>
        <dbReference type="ARBA" id="ARBA00022679"/>
    </source>
</evidence>
<reference evidence="6" key="4">
    <citation type="submission" date="2021-06" db="EMBL/GenBank/DDBJ databases">
        <title>Collection of gut derived symbiotic bacterial strains cultured from healthy donors.</title>
        <authorList>
            <person name="Lin H."/>
            <person name="Littmann E."/>
            <person name="Pamer E.G."/>
        </authorList>
    </citation>
    <scope>NUCLEOTIDE SEQUENCE</scope>
    <source>
        <strain evidence="6">MSK.6.33</strain>
    </source>
</reference>
<dbReference type="InterPro" id="IPR013747">
    <property type="entry name" value="ACP_syn_III_C"/>
</dbReference>
<keyword evidence="1 5" id="KW-0808">Transferase</keyword>